<feature type="transmembrane region" description="Helical" evidence="1">
    <location>
        <begin position="25"/>
        <end position="46"/>
    </location>
</feature>
<accession>A0AB73IB42</accession>
<evidence type="ECO:0000313" key="2">
    <source>
        <dbReference type="EMBL" id="MDP9647107.1"/>
    </source>
</evidence>
<dbReference type="Proteomes" id="UP001229486">
    <property type="component" value="Unassembled WGS sequence"/>
</dbReference>
<gene>
    <name evidence="2" type="ORF">J2793_002553</name>
</gene>
<sequence length="157" mass="17810">MCSRICNTLADETMATATSHSALRIFMMFLPVVVACPFFSICRYVMQFSNLRCMALLGRSSKSNACATGESHAEKGFHAAQESSRCATITHVCKKDGHANAACRRNASCELSGTRHAYHTVNPVALCRRWQSRRHAHREYLRACRQRIPRLTKPWRY</sequence>
<proteinExistence type="predicted"/>
<comment type="caution">
    <text evidence="2">The sequence shown here is derived from an EMBL/GenBank/DDBJ whole genome shotgun (WGS) entry which is preliminary data.</text>
</comment>
<keyword evidence="1" id="KW-0812">Transmembrane</keyword>
<organism evidence="2 3">
    <name type="scientific">Paraburkholderia caledonica</name>
    <dbReference type="NCBI Taxonomy" id="134536"/>
    <lineage>
        <taxon>Bacteria</taxon>
        <taxon>Pseudomonadati</taxon>
        <taxon>Pseudomonadota</taxon>
        <taxon>Betaproteobacteria</taxon>
        <taxon>Burkholderiales</taxon>
        <taxon>Burkholderiaceae</taxon>
        <taxon>Paraburkholderia</taxon>
    </lineage>
</organism>
<reference evidence="2" key="1">
    <citation type="submission" date="2023-07" db="EMBL/GenBank/DDBJ databases">
        <title>Sorghum-associated microbial communities from plants grown in Nebraska, USA.</title>
        <authorList>
            <person name="Schachtman D."/>
        </authorList>
    </citation>
    <scope>NUCLEOTIDE SEQUENCE</scope>
    <source>
        <strain evidence="2">DS1061</strain>
    </source>
</reference>
<evidence type="ECO:0000313" key="3">
    <source>
        <dbReference type="Proteomes" id="UP001229486"/>
    </source>
</evidence>
<evidence type="ECO:0000256" key="1">
    <source>
        <dbReference type="SAM" id="Phobius"/>
    </source>
</evidence>
<keyword evidence="1" id="KW-0472">Membrane</keyword>
<dbReference type="AlphaFoldDB" id="A0AB73IB42"/>
<keyword evidence="1" id="KW-1133">Transmembrane helix</keyword>
<protein>
    <submittedName>
        <fullName evidence="2">Uncharacterized protein</fullName>
    </submittedName>
</protein>
<name>A0AB73IB42_9BURK</name>
<dbReference type="EMBL" id="JAURTK010000003">
    <property type="protein sequence ID" value="MDP9647107.1"/>
    <property type="molecule type" value="Genomic_DNA"/>
</dbReference>